<dbReference type="AlphaFoldDB" id="A0A1H7R8M4"/>
<evidence type="ECO:0000313" key="2">
    <source>
        <dbReference type="EMBL" id="SEL56254.1"/>
    </source>
</evidence>
<keyword evidence="3" id="KW-1185">Reference proteome</keyword>
<dbReference type="EMBL" id="FOAA01000021">
    <property type="protein sequence ID" value="SEL56254.1"/>
    <property type="molecule type" value="Genomic_DNA"/>
</dbReference>
<dbReference type="Proteomes" id="UP000199256">
    <property type="component" value="Unassembled WGS sequence"/>
</dbReference>
<gene>
    <name evidence="2" type="ORF">SAMN05444515_12111</name>
</gene>
<organism evidence="2 3">
    <name type="scientific">Ectothiorhodospira marina</name>
    <dbReference type="NCBI Taxonomy" id="1396821"/>
    <lineage>
        <taxon>Bacteria</taxon>
        <taxon>Pseudomonadati</taxon>
        <taxon>Pseudomonadota</taxon>
        <taxon>Gammaproteobacteria</taxon>
        <taxon>Chromatiales</taxon>
        <taxon>Ectothiorhodospiraceae</taxon>
        <taxon>Ectothiorhodospira</taxon>
    </lineage>
</organism>
<dbReference type="STRING" id="1396821.SAMN05444515_12111"/>
<feature type="transmembrane region" description="Helical" evidence="1">
    <location>
        <begin position="29"/>
        <end position="50"/>
    </location>
</feature>
<name>A0A1H7R8M4_9GAMM</name>
<sequence length="51" mass="5695">MISKLSEWAAAARRLPVLRHPMFSFDNGAMTFVVALVILAWLSFFSVILLG</sequence>
<protein>
    <submittedName>
        <fullName evidence="2">Uncharacterized protein</fullName>
    </submittedName>
</protein>
<reference evidence="3" key="1">
    <citation type="submission" date="2016-10" db="EMBL/GenBank/DDBJ databases">
        <authorList>
            <person name="Varghese N."/>
            <person name="Submissions S."/>
        </authorList>
    </citation>
    <scope>NUCLEOTIDE SEQUENCE [LARGE SCALE GENOMIC DNA]</scope>
    <source>
        <strain evidence="3">DSM 241</strain>
    </source>
</reference>
<dbReference type="RefSeq" id="WP_177169980.1">
    <property type="nucleotide sequence ID" value="NZ_FOAA01000021.1"/>
</dbReference>
<evidence type="ECO:0000313" key="3">
    <source>
        <dbReference type="Proteomes" id="UP000199256"/>
    </source>
</evidence>
<keyword evidence="1" id="KW-1133">Transmembrane helix</keyword>
<proteinExistence type="predicted"/>
<accession>A0A1H7R8M4</accession>
<keyword evidence="1" id="KW-0812">Transmembrane</keyword>
<keyword evidence="1" id="KW-0472">Membrane</keyword>
<evidence type="ECO:0000256" key="1">
    <source>
        <dbReference type="SAM" id="Phobius"/>
    </source>
</evidence>